<feature type="domain" description="PEP-utilising enzyme mobile" evidence="2">
    <location>
        <begin position="1171"/>
        <end position="1242"/>
    </location>
</feature>
<dbReference type="EMBL" id="GFAC01001193">
    <property type="protein sequence ID" value="JAT97995.1"/>
    <property type="molecule type" value="mRNA"/>
</dbReference>
<feature type="non-terminal residue" evidence="4">
    <location>
        <position position="1"/>
    </location>
</feature>
<dbReference type="InterPro" id="IPR008279">
    <property type="entry name" value="PEP-util_enz_mobile_dom"/>
</dbReference>
<feature type="domain" description="Pyruvate phosphate dikinase AMP/ATP-binding" evidence="3">
    <location>
        <begin position="374"/>
        <end position="685"/>
    </location>
</feature>
<dbReference type="SUPFAM" id="SSF52009">
    <property type="entry name" value="Phosphohistidine domain"/>
    <property type="match status" value="1"/>
</dbReference>
<evidence type="ECO:0000259" key="2">
    <source>
        <dbReference type="Pfam" id="PF00391"/>
    </source>
</evidence>
<evidence type="ECO:0000313" key="4">
    <source>
        <dbReference type="EMBL" id="JAT97995.1"/>
    </source>
</evidence>
<dbReference type="InterPro" id="IPR036637">
    <property type="entry name" value="Phosphohistidine_dom_sf"/>
</dbReference>
<dbReference type="SUPFAM" id="SSF56059">
    <property type="entry name" value="Glutathione synthetase ATP-binding domain-like"/>
    <property type="match status" value="1"/>
</dbReference>
<protein>
    <recommendedName>
        <fullName evidence="5">Integral to membrane</fullName>
    </recommendedName>
</protein>
<dbReference type="Gene3D" id="3.50.30.10">
    <property type="entry name" value="Phosphohistidine domain"/>
    <property type="match status" value="1"/>
</dbReference>
<dbReference type="Gene3D" id="3.30.1490.20">
    <property type="entry name" value="ATP-grasp fold, A domain"/>
    <property type="match status" value="1"/>
</dbReference>
<comment type="similarity">
    <text evidence="1">Belongs to the PEP-utilizing enzyme family.</text>
</comment>
<dbReference type="Gene3D" id="3.30.470.20">
    <property type="entry name" value="ATP-grasp fold, B domain"/>
    <property type="match status" value="1"/>
</dbReference>
<dbReference type="Pfam" id="PF01326">
    <property type="entry name" value="PPDK_N"/>
    <property type="match status" value="1"/>
</dbReference>
<reference evidence="4" key="1">
    <citation type="journal article" date="2017" name="Front. Cell. Infect. Microbiol.">
        <title>The Distinct Transcriptional Response of the Midgut of Amblyomma sculptum and Amblyomma aureolatum Ticks to Rickettsia rickettsii Correlates to Their Differences in Susceptibility to Infection.</title>
        <authorList>
            <person name="Martins L.A."/>
            <person name="Galletti M.F.B.M."/>
            <person name="Ribeiro J.M."/>
            <person name="Fujita A."/>
            <person name="Costa F.B."/>
            <person name="Labruna M.B."/>
            <person name="Daffre S."/>
            <person name="Fogaca A.C."/>
        </authorList>
    </citation>
    <scope>NUCLEOTIDE SEQUENCE</scope>
</reference>
<evidence type="ECO:0000256" key="1">
    <source>
        <dbReference type="ARBA" id="ARBA00007837"/>
    </source>
</evidence>
<dbReference type="PANTHER" id="PTHR43615">
    <property type="entry name" value="PHOSPHOENOLPYRUVATE SYNTHASE-RELATED"/>
    <property type="match status" value="1"/>
</dbReference>
<dbReference type="InterPro" id="IPR013815">
    <property type="entry name" value="ATP_grasp_subdomain_1"/>
</dbReference>
<sequence>DAISNGALCTPQEWAQECPHPAKEHLHKAEDSLLFCAMNCGGDRLVLGVSRLRNRVGRIWLALYTADGTRYTLPDSFTLDLSEGSCFSAAGLRLQCLAPNRRWRVAFNGLLRKHPDTGSASVKEAEVHVKFGFIWSAVSHTLEQPAELSSTLLAESLARRSTADMLCDIDRFVTEQNTYDQAGMMTGELTVAEQRKELCLWGYKVRRRGHIVDEPYVDDHHFGFLEDGNMFHLVHTNSYGGRNGVYFGSLYAPTSVMRPIDYSLVRTQEVAQIGRARVNIGSGPIFMPVDALYRTPSLVFKSEDNSCEVHVTDADLECDESRGSGLALSVKRHGPTTYRITDHLKHKIVHEPQVPDQAPLVSGIANECSKCPELTGGKGSSLAVLQSIATQLQTFSVPRGFVVTTASYKLLASSGEFKNLVQEIERSRARDESQSTLKDVCSRVAAAIENLEMPAEVENEISRCLKNFEEDARFAVRSSALGEDSEDMSAAGQMTTLLGLRTKKKVINGVLKCWASQFSFTNVNYKRQYGQPLDVPMAVVIQEMVDANAAGVMFTCDPVTGSPAQITVTANYGLGESVVSASAEPDTFVLKRTGAARPFVHAVQLGHKSVYTTVSESDGVVMLPVAEDQSQAACISNEDVETLAYIGTQIEKTYTTPQDIEWAIRNGKFYMLQSRPVTTFFRESDCEMIHEFDNGLKSEKEVLSKANMSEVLPGATSPLSLSFIRVAFDAYCRDIGTKLALMHSPDPTQYVPLWMIQQRYNYFLWLTDGTRATGKAANVLDKAVMFSTLGRDVTDDVNAGIKRARLSDKTKLPLQIYYALKLLLTVAKGLEKVASKAADLRLSVEGMLTATQMYHYLCCNLHHLREPAVIQVGAFASSSLYNLIILQVLGTAKGELNMEVFCELSKILLGGNVESAEVPRMIQELGAVLRRSPERQRFLDMSTEEASEWLSTAEDECGEKFREFIKKHGHRAVKEFDVYIKPWSLDPSSLVKSLKAAAAAPLAPETDKKTSPAPWNASKLPYKLTFLQRLILKFVIPKARGAVAARETAKSAVVRTIHQLRLVCQRMAQRMVLEGRLPDAGLMFFLTFEEIGLLLRTRAPELVLRAQRRQRIYAEVDKATYPSILVGIPKPVENVTRHFEGDVEIKGSPVSQGVAEGRARVAPSFEEAHLIEKGEILVTNATDTGWTPYFPLLAGVVTEIGGPLSHGAVVAREYGLPCVVGIEGITTMIATGDYIQLDGNTGVLSKIQAPAVQED</sequence>
<proteinExistence type="evidence at transcript level"/>
<accession>A0A1E1XFH4</accession>
<dbReference type="Pfam" id="PF00391">
    <property type="entry name" value="PEP-utilizers"/>
    <property type="match status" value="1"/>
</dbReference>
<dbReference type="PANTHER" id="PTHR43615:SF1">
    <property type="entry name" value="PPDK_N DOMAIN-CONTAINING PROTEIN"/>
    <property type="match status" value="1"/>
</dbReference>
<organism evidence="4">
    <name type="scientific">Amblyomma aureolatum</name>
    <dbReference type="NCBI Taxonomy" id="187763"/>
    <lineage>
        <taxon>Eukaryota</taxon>
        <taxon>Metazoa</taxon>
        <taxon>Ecdysozoa</taxon>
        <taxon>Arthropoda</taxon>
        <taxon>Chelicerata</taxon>
        <taxon>Arachnida</taxon>
        <taxon>Acari</taxon>
        <taxon>Parasitiformes</taxon>
        <taxon>Ixodida</taxon>
        <taxon>Ixodoidea</taxon>
        <taxon>Ixodidae</taxon>
        <taxon>Amblyomminae</taxon>
        <taxon>Amblyomma</taxon>
    </lineage>
</organism>
<dbReference type="GO" id="GO:0016301">
    <property type="term" value="F:kinase activity"/>
    <property type="evidence" value="ECO:0007669"/>
    <property type="project" value="InterPro"/>
</dbReference>
<dbReference type="GO" id="GO:0005524">
    <property type="term" value="F:ATP binding"/>
    <property type="evidence" value="ECO:0007669"/>
    <property type="project" value="InterPro"/>
</dbReference>
<dbReference type="AlphaFoldDB" id="A0A1E1XFH4"/>
<dbReference type="InterPro" id="IPR002192">
    <property type="entry name" value="PPDK_AMP/ATP-bd"/>
</dbReference>
<evidence type="ECO:0008006" key="5">
    <source>
        <dbReference type="Google" id="ProtNLM"/>
    </source>
</evidence>
<name>A0A1E1XFH4_9ACAR</name>
<evidence type="ECO:0000259" key="3">
    <source>
        <dbReference type="Pfam" id="PF01326"/>
    </source>
</evidence>
<dbReference type="InterPro" id="IPR051549">
    <property type="entry name" value="PEP_Utilizing_Enz"/>
</dbReference>